<sequence length="175" mass="18237">MPVGRSGVGGCGYAKGTVSALGRQGPRAPGVRGVQLCVRKAAALLTRPALYHLLLLPDGSWDTVECLAAMIRRRATVPTVIVDVSAVQRLTIDALAILVRKAMRLHTVGGALLLAGPPPAVRKLIQRTATGSLLPVFAGTAAAVRALAQDGRTWHRTELASGRGTLFPDPSVGHT</sequence>
<dbReference type="AlphaFoldDB" id="A0A7U9KQR9"/>
<dbReference type="SUPFAM" id="SSF52091">
    <property type="entry name" value="SpoIIaa-like"/>
    <property type="match status" value="1"/>
</dbReference>
<dbReference type="InterPro" id="IPR002645">
    <property type="entry name" value="STAS_dom"/>
</dbReference>
<gene>
    <name evidence="2" type="ORF">OEIGOIKO_00571</name>
</gene>
<dbReference type="InterPro" id="IPR058548">
    <property type="entry name" value="MlaB-like_STAS"/>
</dbReference>
<proteinExistence type="predicted"/>
<accession>A0A7U9KQR9</accession>
<dbReference type="Gene3D" id="3.30.750.24">
    <property type="entry name" value="STAS domain"/>
    <property type="match status" value="1"/>
</dbReference>
<dbReference type="Proteomes" id="UP000287830">
    <property type="component" value="Unassembled WGS sequence"/>
</dbReference>
<evidence type="ECO:0000313" key="2">
    <source>
        <dbReference type="EMBL" id="GCD32853.1"/>
    </source>
</evidence>
<dbReference type="PROSITE" id="PS50801">
    <property type="entry name" value="STAS"/>
    <property type="match status" value="1"/>
</dbReference>
<evidence type="ECO:0000313" key="3">
    <source>
        <dbReference type="Proteomes" id="UP000287830"/>
    </source>
</evidence>
<feature type="domain" description="STAS" evidence="1">
    <location>
        <begin position="80"/>
        <end position="147"/>
    </location>
</feature>
<reference evidence="2 3" key="1">
    <citation type="submission" date="2018-11" db="EMBL/GenBank/DDBJ databases">
        <title>Whole genome sequence of Streptomyces chrestomyceticus NBRC 13444(T).</title>
        <authorList>
            <person name="Komaki H."/>
            <person name="Tamura T."/>
        </authorList>
    </citation>
    <scope>NUCLEOTIDE SEQUENCE [LARGE SCALE GENOMIC DNA]</scope>
    <source>
        <strain evidence="2 3">NBRC 13444</strain>
    </source>
</reference>
<name>A0A7U9KQR9_9ACTN</name>
<organism evidence="2 3">
    <name type="scientific">Streptomyces chrestomyceticus JCM 4735</name>
    <dbReference type="NCBI Taxonomy" id="1306181"/>
    <lineage>
        <taxon>Bacteria</taxon>
        <taxon>Bacillati</taxon>
        <taxon>Actinomycetota</taxon>
        <taxon>Actinomycetes</taxon>
        <taxon>Kitasatosporales</taxon>
        <taxon>Streptomycetaceae</taxon>
        <taxon>Streptomyces</taxon>
    </lineage>
</organism>
<evidence type="ECO:0000259" key="1">
    <source>
        <dbReference type="PROSITE" id="PS50801"/>
    </source>
</evidence>
<dbReference type="CDD" id="cd07043">
    <property type="entry name" value="STAS_anti-anti-sigma_factors"/>
    <property type="match status" value="1"/>
</dbReference>
<dbReference type="Pfam" id="PF13466">
    <property type="entry name" value="STAS_2"/>
    <property type="match status" value="1"/>
</dbReference>
<protein>
    <recommendedName>
        <fullName evidence="1">STAS domain-containing protein</fullName>
    </recommendedName>
</protein>
<dbReference type="InterPro" id="IPR036513">
    <property type="entry name" value="STAS_dom_sf"/>
</dbReference>
<comment type="caution">
    <text evidence="2">The sequence shown here is derived from an EMBL/GenBank/DDBJ whole genome shotgun (WGS) entry which is preliminary data.</text>
</comment>
<dbReference type="EMBL" id="BHZC01000001">
    <property type="protein sequence ID" value="GCD32853.1"/>
    <property type="molecule type" value="Genomic_DNA"/>
</dbReference>